<dbReference type="PROSITE" id="PS50865">
    <property type="entry name" value="ZF_MYND_2"/>
    <property type="match status" value="1"/>
</dbReference>
<evidence type="ECO:0000256" key="4">
    <source>
        <dbReference type="PROSITE-ProRule" id="PRU00134"/>
    </source>
</evidence>
<evidence type="ECO:0000256" key="1">
    <source>
        <dbReference type="ARBA" id="ARBA00022723"/>
    </source>
</evidence>
<dbReference type="Gene3D" id="6.10.140.2220">
    <property type="match status" value="2"/>
</dbReference>
<dbReference type="EMBL" id="GBXI01017253">
    <property type="protein sequence ID" value="JAC97038.1"/>
    <property type="molecule type" value="Transcribed_RNA"/>
</dbReference>
<dbReference type="AlphaFoldDB" id="A0A0A1WDG5"/>
<dbReference type="Pfam" id="PF20179">
    <property type="entry name" value="MSS51_C"/>
    <property type="match status" value="1"/>
</dbReference>
<keyword evidence="6" id="KW-0489">Methyltransferase</keyword>
<evidence type="ECO:0000313" key="6">
    <source>
        <dbReference type="EMBL" id="JAC97038.1"/>
    </source>
</evidence>
<dbReference type="Pfam" id="PF01753">
    <property type="entry name" value="zf-MYND"/>
    <property type="match status" value="1"/>
</dbReference>
<dbReference type="GO" id="GO:0008270">
    <property type="term" value="F:zinc ion binding"/>
    <property type="evidence" value="ECO:0007669"/>
    <property type="project" value="UniProtKB-KW"/>
</dbReference>
<proteinExistence type="predicted"/>
<evidence type="ECO:0000256" key="2">
    <source>
        <dbReference type="ARBA" id="ARBA00022771"/>
    </source>
</evidence>
<evidence type="ECO:0000313" key="8">
    <source>
        <dbReference type="EMBL" id="JAD05535.1"/>
    </source>
</evidence>
<keyword evidence="3" id="KW-0862">Zinc</keyword>
<evidence type="ECO:0000313" key="7">
    <source>
        <dbReference type="EMBL" id="JAC98505.1"/>
    </source>
</evidence>
<dbReference type="InterPro" id="IPR046824">
    <property type="entry name" value="Mss51-like_C"/>
</dbReference>
<protein>
    <submittedName>
        <fullName evidence="6">Histone-lysine N-methyltransferase ASHR1</fullName>
    </submittedName>
</protein>
<keyword evidence="2 4" id="KW-0863">Zinc-finger</keyword>
<evidence type="ECO:0000256" key="3">
    <source>
        <dbReference type="ARBA" id="ARBA00022833"/>
    </source>
</evidence>
<feature type="domain" description="MYND-type" evidence="5">
    <location>
        <begin position="11"/>
        <end position="65"/>
    </location>
</feature>
<accession>A0A0A1WDG5</accession>
<sequence>MSYDMCSTRCCNVCLLTEMDKQVRGALPSTKPFPTRLKKCSGCHLVLYCSRLHQRLDWELHRDFCRAVKRMMNTYKIKHPFLISGQPYNIFTMERAILQVKYLLKTVLKRNLEFHEEEITSFPAHCEVCYSFERLYSCTRCFGTSYCSSQHAAEDKERHKKRCSQLQLYYCPYKVQPRIPPEVLLGKLCKRVPDILKVDIIGAYECISGKRMPKVPTACMDNYQIFSSVGDFSCMGTILFSLEFIDVGAIKGTKFVIFILGATVEQDLWFRQVHTNWFFLQYPQFTRLELYFIGPDVLGAAKREVTYQYLGSDRTVFYESYRMLFQEFTRINRTKPTLIVVFNCGFSEHAPATIEEQREQSERLGIPGDSCASKDTWSGGISQIIQTYDLPIIFTSLTRVEADLDFGAIQRIASTDRLETHITRLFDVKVNPYRDIRPLRNWQRENDDDIFYRNGYIQGFTSHVAN</sequence>
<dbReference type="SUPFAM" id="SSF144232">
    <property type="entry name" value="HIT/MYND zinc finger-like"/>
    <property type="match status" value="2"/>
</dbReference>
<reference evidence="6" key="1">
    <citation type="submission" date="2014-11" db="EMBL/GenBank/DDBJ databases">
        <authorList>
            <person name="Geib S."/>
        </authorList>
    </citation>
    <scope>NUCLEOTIDE SEQUENCE</scope>
</reference>
<dbReference type="EMBL" id="GBXI01015786">
    <property type="protein sequence ID" value="JAC98505.1"/>
    <property type="molecule type" value="Transcribed_RNA"/>
</dbReference>
<reference evidence="6" key="2">
    <citation type="journal article" date="2015" name="Gigascience">
        <title>Reconstructing a comprehensive transcriptome assembly of a white-pupal translocated strain of the pest fruit fly Bactrocera cucurbitae.</title>
        <authorList>
            <person name="Sim S.B."/>
            <person name="Calla B."/>
            <person name="Hall B."/>
            <person name="DeRego T."/>
            <person name="Geib S.M."/>
        </authorList>
    </citation>
    <scope>NUCLEOTIDE SEQUENCE</scope>
</reference>
<gene>
    <name evidence="6" type="primary">ASHR1_2</name>
    <name evidence="8" type="synonym">ASHR1_0</name>
    <name evidence="7" type="synonym">ASHR1_1</name>
    <name evidence="6" type="ORF">g.43399</name>
    <name evidence="7" type="ORF">g.43405</name>
    <name evidence="8" type="ORF">g.43423</name>
</gene>
<evidence type="ECO:0000259" key="5">
    <source>
        <dbReference type="PROSITE" id="PS50865"/>
    </source>
</evidence>
<keyword evidence="6" id="KW-0808">Transferase</keyword>
<dbReference type="PANTHER" id="PTHR28069:SF2">
    <property type="entry name" value="GH20023P"/>
    <property type="match status" value="1"/>
</dbReference>
<dbReference type="GO" id="GO:0032259">
    <property type="term" value="P:methylation"/>
    <property type="evidence" value="ECO:0007669"/>
    <property type="project" value="UniProtKB-KW"/>
</dbReference>
<organism evidence="6">
    <name type="scientific">Zeugodacus cucurbitae</name>
    <name type="common">Melon fruit fly</name>
    <name type="synonym">Bactrocera cucurbitae</name>
    <dbReference type="NCBI Taxonomy" id="28588"/>
    <lineage>
        <taxon>Eukaryota</taxon>
        <taxon>Metazoa</taxon>
        <taxon>Ecdysozoa</taxon>
        <taxon>Arthropoda</taxon>
        <taxon>Hexapoda</taxon>
        <taxon>Insecta</taxon>
        <taxon>Pterygota</taxon>
        <taxon>Neoptera</taxon>
        <taxon>Endopterygota</taxon>
        <taxon>Diptera</taxon>
        <taxon>Brachycera</taxon>
        <taxon>Muscomorpha</taxon>
        <taxon>Tephritoidea</taxon>
        <taxon>Tephritidae</taxon>
        <taxon>Zeugodacus</taxon>
        <taxon>Zeugodacus</taxon>
    </lineage>
</organism>
<dbReference type="EMBL" id="GBXI01008757">
    <property type="protein sequence ID" value="JAD05535.1"/>
    <property type="molecule type" value="Transcribed_RNA"/>
</dbReference>
<dbReference type="InterPro" id="IPR002893">
    <property type="entry name" value="Znf_MYND"/>
</dbReference>
<keyword evidence="1" id="KW-0479">Metal-binding</keyword>
<dbReference type="GO" id="GO:0008168">
    <property type="term" value="F:methyltransferase activity"/>
    <property type="evidence" value="ECO:0007669"/>
    <property type="project" value="UniProtKB-KW"/>
</dbReference>
<dbReference type="PANTHER" id="PTHR28069">
    <property type="entry name" value="GH20023P"/>
    <property type="match status" value="1"/>
</dbReference>
<name>A0A0A1WDG5_ZEUCU</name>